<evidence type="ECO:0000313" key="3">
    <source>
        <dbReference type="Proteomes" id="UP000887574"/>
    </source>
</evidence>
<evidence type="ECO:0000256" key="2">
    <source>
        <dbReference type="SAM" id="Phobius"/>
    </source>
</evidence>
<feature type="region of interest" description="Disordered" evidence="1">
    <location>
        <begin position="135"/>
        <end position="173"/>
    </location>
</feature>
<organism evidence="3 4">
    <name type="scientific">Ditylenchus dipsaci</name>
    <dbReference type="NCBI Taxonomy" id="166011"/>
    <lineage>
        <taxon>Eukaryota</taxon>
        <taxon>Metazoa</taxon>
        <taxon>Ecdysozoa</taxon>
        <taxon>Nematoda</taxon>
        <taxon>Chromadorea</taxon>
        <taxon>Rhabditida</taxon>
        <taxon>Tylenchina</taxon>
        <taxon>Tylenchomorpha</taxon>
        <taxon>Sphaerularioidea</taxon>
        <taxon>Anguinidae</taxon>
        <taxon>Anguininae</taxon>
        <taxon>Ditylenchus</taxon>
    </lineage>
</organism>
<name>A0A915DGQ1_9BILA</name>
<dbReference type="AlphaFoldDB" id="A0A915DGQ1"/>
<evidence type="ECO:0000313" key="4">
    <source>
        <dbReference type="WBParaSite" id="jg19347"/>
    </source>
</evidence>
<feature type="transmembrane region" description="Helical" evidence="2">
    <location>
        <begin position="12"/>
        <end position="34"/>
    </location>
</feature>
<sequence length="210" mass="23613">MSFNANNLIYALFWGMLLGVWAVVLGATVIYFSMKYDQWKDEKQVITLCYDYAKKQRQSDYNKLLAASQAMQNAAKSKMLENARAELKARKADRIAKETKEARLAEKDNKENHKKTKVPKAVRKVSVDVLVQSTYQDSDKSDKKKKGIRNTVSQVTEDPSVSQAPSISQEPAIASKQTLFQPKQAANNKISMTSEATNITENNTVTVDLQ</sequence>
<keyword evidence="2" id="KW-1133">Transmembrane helix</keyword>
<feature type="compositionally biased region" description="Polar residues" evidence="1">
    <location>
        <begin position="150"/>
        <end position="173"/>
    </location>
</feature>
<reference evidence="4" key="1">
    <citation type="submission" date="2022-11" db="UniProtKB">
        <authorList>
            <consortium name="WormBaseParasite"/>
        </authorList>
    </citation>
    <scope>IDENTIFICATION</scope>
</reference>
<keyword evidence="2" id="KW-0812">Transmembrane</keyword>
<feature type="compositionally biased region" description="Basic and acidic residues" evidence="1">
    <location>
        <begin position="99"/>
        <end position="111"/>
    </location>
</feature>
<protein>
    <submittedName>
        <fullName evidence="4">Uncharacterized protein</fullName>
    </submittedName>
</protein>
<dbReference type="WBParaSite" id="jg19347">
    <property type="protein sequence ID" value="jg19347"/>
    <property type="gene ID" value="jg19347"/>
</dbReference>
<feature type="region of interest" description="Disordered" evidence="1">
    <location>
        <begin position="99"/>
        <end position="119"/>
    </location>
</feature>
<dbReference type="Proteomes" id="UP000887574">
    <property type="component" value="Unplaced"/>
</dbReference>
<accession>A0A915DGQ1</accession>
<evidence type="ECO:0000256" key="1">
    <source>
        <dbReference type="SAM" id="MobiDB-lite"/>
    </source>
</evidence>
<keyword evidence="2" id="KW-0472">Membrane</keyword>
<proteinExistence type="predicted"/>
<keyword evidence="3" id="KW-1185">Reference proteome</keyword>